<comment type="catalytic activity">
    <reaction evidence="17">
        <text>15-deoxy-Delta(12,14)-prostaglandin J2 + glutathione = 15-deoxy-Delta(12,14)-prostaglandin J2-S-(R)-glutathione</text>
        <dbReference type="Rhea" id="RHEA:75963"/>
        <dbReference type="ChEBI" id="CHEBI:57925"/>
        <dbReference type="ChEBI" id="CHEBI:85236"/>
        <dbReference type="ChEBI" id="CHEBI:194498"/>
    </reaction>
    <physiologicalReaction direction="left-to-right" evidence="17">
        <dbReference type="Rhea" id="RHEA:75964"/>
    </physiologicalReaction>
</comment>
<dbReference type="GO" id="GO:0004364">
    <property type="term" value="F:glutathione transferase activity"/>
    <property type="evidence" value="ECO:0007669"/>
    <property type="project" value="TreeGrafter"/>
</dbReference>
<dbReference type="EMBL" id="SPOI01000005">
    <property type="protein sequence ID" value="TIB42705.1"/>
    <property type="molecule type" value="Genomic_DNA"/>
</dbReference>
<evidence type="ECO:0000256" key="5">
    <source>
        <dbReference type="ARBA" id="ARBA00022989"/>
    </source>
</evidence>
<evidence type="ECO:0000256" key="10">
    <source>
        <dbReference type="ARBA" id="ARBA00023139"/>
    </source>
</evidence>
<dbReference type="SUPFAM" id="SSF161084">
    <property type="entry name" value="MAPEG domain-like"/>
    <property type="match status" value="1"/>
</dbReference>
<dbReference type="Pfam" id="PF01124">
    <property type="entry name" value="MAPEG"/>
    <property type="match status" value="1"/>
</dbReference>
<keyword evidence="7" id="KW-0443">Lipid metabolism</keyword>
<dbReference type="GO" id="GO:0004602">
    <property type="term" value="F:glutathione peroxidase activity"/>
    <property type="evidence" value="ECO:0007669"/>
    <property type="project" value="TreeGrafter"/>
</dbReference>
<evidence type="ECO:0000256" key="8">
    <source>
        <dbReference type="ARBA" id="ARBA00023128"/>
    </source>
</evidence>
<keyword evidence="2" id="KW-0808">Transferase</keyword>
<proteinExistence type="predicted"/>
<dbReference type="PANTHER" id="PTHR10250:SF26">
    <property type="entry name" value="GLUTATHIONE S-TRANSFERASE 3, MITOCHONDRIAL"/>
    <property type="match status" value="1"/>
</dbReference>
<feature type="transmembrane region" description="Helical" evidence="21">
    <location>
        <begin position="80"/>
        <end position="105"/>
    </location>
</feature>
<dbReference type="EC" id="4.4.1.20" evidence="15"/>
<sequence length="153" mass="16843">MDSNVTSALISIGLPKNYGWVALAASSTYFLNVYQMINVSKARKRAGIPYPKTYCEDKENKAGHIFNCAQRAHLNTLESVPYVLFGILFSGLFFPRLAASLGAVWTFGRVIYTMGYTTGDPSKRLYGFFQSIAFLTIGGLSAYSSVQLILDQA</sequence>
<evidence type="ECO:0000256" key="14">
    <source>
        <dbReference type="ARBA" id="ARBA00037916"/>
    </source>
</evidence>
<dbReference type="InterPro" id="IPR050997">
    <property type="entry name" value="MAPEG"/>
</dbReference>
<comment type="pathway">
    <text evidence="13">Lipid metabolism; leukotriene C4 biosynthesis.</text>
</comment>
<evidence type="ECO:0000313" key="23">
    <source>
        <dbReference type="EMBL" id="TIB42705.1"/>
    </source>
</evidence>
<dbReference type="Gene3D" id="1.20.120.550">
    <property type="entry name" value="Membrane associated eicosanoid/glutathione metabolism-like domain"/>
    <property type="match status" value="1"/>
</dbReference>
<dbReference type="EMBL" id="SPOF01000032">
    <property type="protein sequence ID" value="TIB10282.1"/>
    <property type="molecule type" value="Genomic_DNA"/>
</dbReference>
<evidence type="ECO:0000256" key="17">
    <source>
        <dbReference type="ARBA" id="ARBA00051411"/>
    </source>
</evidence>
<dbReference type="GO" id="GO:0006629">
    <property type="term" value="P:lipid metabolic process"/>
    <property type="evidence" value="ECO:0007669"/>
    <property type="project" value="UniProtKB-KW"/>
</dbReference>
<name>A0A4V4M3Y3_WALIC</name>
<dbReference type="PANTHER" id="PTHR10250">
    <property type="entry name" value="MICROSOMAL GLUTATHIONE S-TRANSFERASE"/>
    <property type="match status" value="1"/>
</dbReference>
<dbReference type="FunFam" id="1.20.120.550:FF:000004">
    <property type="entry name" value="Microsomal glutathione S-transferase 3"/>
    <property type="match status" value="1"/>
</dbReference>
<evidence type="ECO:0000256" key="13">
    <source>
        <dbReference type="ARBA" id="ARBA00037884"/>
    </source>
</evidence>
<keyword evidence="11" id="KW-0456">Lyase</keyword>
<dbReference type="AlphaFoldDB" id="A0A4V4M3Y3"/>
<evidence type="ECO:0000256" key="15">
    <source>
        <dbReference type="ARBA" id="ARBA00039056"/>
    </source>
</evidence>
<keyword evidence="10" id="KW-0564">Palmitate</keyword>
<gene>
    <name evidence="23" type="ORF">E3P86_00269</name>
    <name evidence="22" type="ORF">E3P90_02923</name>
</gene>
<keyword evidence="5 21" id="KW-1133">Transmembrane helix</keyword>
<comment type="subcellular location">
    <subcellularLocation>
        <location evidence="1">Mitochondrion outer membrane</location>
        <topology evidence="1">Multi-pass membrane protein</topology>
    </subcellularLocation>
</comment>
<evidence type="ECO:0000256" key="6">
    <source>
        <dbReference type="ARBA" id="ARBA00023002"/>
    </source>
</evidence>
<comment type="catalytic activity">
    <reaction evidence="16">
        <text>leukotriene C4 = leukotriene A4 + glutathione</text>
        <dbReference type="Rhea" id="RHEA:17617"/>
        <dbReference type="ChEBI" id="CHEBI:57463"/>
        <dbReference type="ChEBI" id="CHEBI:57925"/>
        <dbReference type="ChEBI" id="CHEBI:57973"/>
        <dbReference type="EC" id="4.4.1.20"/>
    </reaction>
    <physiologicalReaction direction="right-to-left" evidence="16">
        <dbReference type="Rhea" id="RHEA:17619"/>
    </physiologicalReaction>
</comment>
<accession>A0A4V4M3Y3</accession>
<evidence type="ECO:0000256" key="12">
    <source>
        <dbReference type="ARBA" id="ARBA00023288"/>
    </source>
</evidence>
<organism evidence="22 24">
    <name type="scientific">Wallemia ichthyophaga</name>
    <dbReference type="NCBI Taxonomy" id="245174"/>
    <lineage>
        <taxon>Eukaryota</taxon>
        <taxon>Fungi</taxon>
        <taxon>Dikarya</taxon>
        <taxon>Basidiomycota</taxon>
        <taxon>Wallemiomycotina</taxon>
        <taxon>Wallemiomycetes</taxon>
        <taxon>Wallemiales</taxon>
        <taxon>Wallemiaceae</taxon>
        <taxon>Wallemia</taxon>
    </lineage>
</organism>
<dbReference type="OMA" id="VIFNCIQ"/>
<dbReference type="Proteomes" id="UP000310689">
    <property type="component" value="Unassembled WGS sequence"/>
</dbReference>
<dbReference type="Proteomes" id="UP000306954">
    <property type="component" value="Unassembled WGS sequence"/>
</dbReference>
<evidence type="ECO:0000313" key="24">
    <source>
        <dbReference type="Proteomes" id="UP000306954"/>
    </source>
</evidence>
<reference evidence="24 25" key="1">
    <citation type="submission" date="2019-03" db="EMBL/GenBank/DDBJ databases">
        <title>Sequencing 23 genomes of Wallemia ichthyophaga.</title>
        <authorList>
            <person name="Gostincar C."/>
        </authorList>
    </citation>
    <scope>NUCLEOTIDE SEQUENCE [LARGE SCALE GENOMIC DNA]</scope>
    <source>
        <strain evidence="23 25">EXF-6200</strain>
        <strain evidence="22 24">EXF-8621</strain>
    </source>
</reference>
<evidence type="ECO:0000256" key="2">
    <source>
        <dbReference type="ARBA" id="ARBA00022679"/>
    </source>
</evidence>
<keyword evidence="8" id="KW-0496">Mitochondrion</keyword>
<dbReference type="GO" id="GO:0005741">
    <property type="term" value="C:mitochondrial outer membrane"/>
    <property type="evidence" value="ECO:0007669"/>
    <property type="project" value="UniProtKB-SubCell"/>
</dbReference>
<dbReference type="OrthoDB" id="410651at2759"/>
<dbReference type="InterPro" id="IPR023352">
    <property type="entry name" value="MAPEG-like_dom_sf"/>
</dbReference>
<dbReference type="GO" id="GO:0005635">
    <property type="term" value="C:nuclear envelope"/>
    <property type="evidence" value="ECO:0007669"/>
    <property type="project" value="TreeGrafter"/>
</dbReference>
<keyword evidence="4" id="KW-1000">Mitochondrion outer membrane</keyword>
<evidence type="ECO:0000256" key="19">
    <source>
        <dbReference type="ARBA" id="ARBA00075145"/>
    </source>
</evidence>
<evidence type="ECO:0000256" key="18">
    <source>
        <dbReference type="ARBA" id="ARBA00069748"/>
    </source>
</evidence>
<keyword evidence="12" id="KW-0449">Lipoprotein</keyword>
<comment type="pathway">
    <text evidence="14">Lipid metabolism; arachidonate metabolism.</text>
</comment>
<keyword evidence="3 21" id="KW-0812">Transmembrane</keyword>
<evidence type="ECO:0000256" key="21">
    <source>
        <dbReference type="SAM" id="Phobius"/>
    </source>
</evidence>
<keyword evidence="9 21" id="KW-0472">Membrane</keyword>
<dbReference type="InterPro" id="IPR001129">
    <property type="entry name" value="Membr-assoc_MAPEG"/>
</dbReference>
<comment type="caution">
    <text evidence="22">The sequence shown here is derived from an EMBL/GenBank/DDBJ whole genome shotgun (WGS) entry which is preliminary data.</text>
</comment>
<evidence type="ECO:0000256" key="11">
    <source>
        <dbReference type="ARBA" id="ARBA00023239"/>
    </source>
</evidence>
<evidence type="ECO:0000313" key="25">
    <source>
        <dbReference type="Proteomes" id="UP000310689"/>
    </source>
</evidence>
<keyword evidence="6" id="KW-0560">Oxidoreductase</keyword>
<evidence type="ECO:0000256" key="9">
    <source>
        <dbReference type="ARBA" id="ARBA00023136"/>
    </source>
</evidence>
<evidence type="ECO:0000256" key="1">
    <source>
        <dbReference type="ARBA" id="ARBA00004374"/>
    </source>
</evidence>
<dbReference type="GO" id="GO:0004464">
    <property type="term" value="F:leukotriene-C4 synthase activity"/>
    <property type="evidence" value="ECO:0007669"/>
    <property type="project" value="UniProtKB-EC"/>
</dbReference>
<feature type="transmembrane region" description="Helical" evidence="21">
    <location>
        <begin position="125"/>
        <end position="150"/>
    </location>
</feature>
<protein>
    <recommendedName>
        <fullName evidence="18">Glutathione S-transferase 3, mitochondrial</fullName>
        <ecNumber evidence="15">4.4.1.20</ecNumber>
    </recommendedName>
    <alternativeName>
        <fullName evidence="19">Glutathione peroxidase MGST3</fullName>
    </alternativeName>
    <alternativeName>
        <fullName evidence="20">LTC4 synthase MGST3</fullName>
    </alternativeName>
</protein>
<evidence type="ECO:0000256" key="3">
    <source>
        <dbReference type="ARBA" id="ARBA00022692"/>
    </source>
</evidence>
<evidence type="ECO:0000256" key="16">
    <source>
        <dbReference type="ARBA" id="ARBA00049298"/>
    </source>
</evidence>
<evidence type="ECO:0000256" key="4">
    <source>
        <dbReference type="ARBA" id="ARBA00022787"/>
    </source>
</evidence>
<dbReference type="GO" id="GO:0005783">
    <property type="term" value="C:endoplasmic reticulum"/>
    <property type="evidence" value="ECO:0007669"/>
    <property type="project" value="TreeGrafter"/>
</dbReference>
<evidence type="ECO:0000313" key="22">
    <source>
        <dbReference type="EMBL" id="TIB10282.1"/>
    </source>
</evidence>
<evidence type="ECO:0000256" key="20">
    <source>
        <dbReference type="ARBA" id="ARBA00076908"/>
    </source>
</evidence>
<evidence type="ECO:0000256" key="7">
    <source>
        <dbReference type="ARBA" id="ARBA00023098"/>
    </source>
</evidence>